<dbReference type="EMBL" id="PVZS01000018">
    <property type="protein sequence ID" value="PSC03988.1"/>
    <property type="molecule type" value="Genomic_DNA"/>
</dbReference>
<protein>
    <submittedName>
        <fullName evidence="2">Glycosyltransferase family 2 protein</fullName>
    </submittedName>
</protein>
<dbReference type="PANTHER" id="PTHR43179">
    <property type="entry name" value="RHAMNOSYLTRANSFERASE WBBL"/>
    <property type="match status" value="1"/>
</dbReference>
<comment type="caution">
    <text evidence="2">The sequence shown here is derived from an EMBL/GenBank/DDBJ whole genome shotgun (WGS) entry which is preliminary data.</text>
</comment>
<reference evidence="3" key="1">
    <citation type="submission" date="2018-03" db="EMBL/GenBank/DDBJ databases">
        <authorList>
            <person name="Sun L."/>
            <person name="Liu H."/>
            <person name="Chen W."/>
            <person name="Huang K."/>
            <person name="Liu W."/>
            <person name="Gao X."/>
        </authorList>
    </citation>
    <scope>NUCLEOTIDE SEQUENCE [LARGE SCALE GENOMIC DNA]</scope>
    <source>
        <strain evidence="3">SH9</strain>
    </source>
</reference>
<dbReference type="Proteomes" id="UP000239772">
    <property type="component" value="Unassembled WGS sequence"/>
</dbReference>
<accession>A0A2T1HQR0</accession>
<dbReference type="CDD" id="cd00761">
    <property type="entry name" value="Glyco_tranf_GTA_type"/>
    <property type="match status" value="1"/>
</dbReference>
<keyword evidence="2" id="KW-0808">Transferase</keyword>
<sequence length="347" mass="38759">MLILVRDRDIRTLSEDQAGAQITMAKVDVLIPCYQYGRFLRSCVESVLTQDVDVRILIIDNASTDDSAEIAHALAHQYDRVTVRARVKNLGHTASFNEGVDWAEADYFAILSPDDMMAPGALRRSIAIMDAHPDVSFAHGRAVSIFPGQAAAAPPEAGQPVSWSIVDGREFVGRFCETGVNLLSQCATLVRTSAQKRAGYFRPELPHTDDFEMWMRLASYGPVAETEACQGISRIHGSNMSAYFHSAPTRNLDQTRLAFEFFFAHEGRRFPGSAEMADLARRRLSQRAWWSAMSHLLRGKPRMAWDLYCFAARLSPVTAAVPPLTYPLRTRLPQSLLAHMRGFRLGR</sequence>
<evidence type="ECO:0000313" key="2">
    <source>
        <dbReference type="EMBL" id="PSC03988.1"/>
    </source>
</evidence>
<gene>
    <name evidence="2" type="ORF">SLNSH_16275</name>
</gene>
<dbReference type="Gene3D" id="3.90.550.10">
    <property type="entry name" value="Spore Coat Polysaccharide Biosynthesis Protein SpsA, Chain A"/>
    <property type="match status" value="1"/>
</dbReference>
<evidence type="ECO:0000313" key="3">
    <source>
        <dbReference type="Proteomes" id="UP000239772"/>
    </source>
</evidence>
<name>A0A2T1HQR0_9HYPH</name>
<dbReference type="InterPro" id="IPR001173">
    <property type="entry name" value="Glyco_trans_2-like"/>
</dbReference>
<feature type="domain" description="Glycosyltransferase 2-like" evidence="1">
    <location>
        <begin position="29"/>
        <end position="138"/>
    </location>
</feature>
<dbReference type="PANTHER" id="PTHR43179:SF10">
    <property type="entry name" value="GLYCOSYL TRANSFERASE"/>
    <property type="match status" value="1"/>
</dbReference>
<proteinExistence type="predicted"/>
<dbReference type="GO" id="GO:0016740">
    <property type="term" value="F:transferase activity"/>
    <property type="evidence" value="ECO:0007669"/>
    <property type="project" value="UniProtKB-KW"/>
</dbReference>
<dbReference type="AlphaFoldDB" id="A0A2T1HQR0"/>
<organism evidence="2 3">
    <name type="scientific">Alsobacter soli</name>
    <dbReference type="NCBI Taxonomy" id="2109933"/>
    <lineage>
        <taxon>Bacteria</taxon>
        <taxon>Pseudomonadati</taxon>
        <taxon>Pseudomonadota</taxon>
        <taxon>Alphaproteobacteria</taxon>
        <taxon>Hyphomicrobiales</taxon>
        <taxon>Alsobacteraceae</taxon>
        <taxon>Alsobacter</taxon>
    </lineage>
</organism>
<dbReference type="InterPro" id="IPR029044">
    <property type="entry name" value="Nucleotide-diphossugar_trans"/>
</dbReference>
<dbReference type="SUPFAM" id="SSF53448">
    <property type="entry name" value="Nucleotide-diphospho-sugar transferases"/>
    <property type="match status" value="1"/>
</dbReference>
<dbReference type="Pfam" id="PF00535">
    <property type="entry name" value="Glycos_transf_2"/>
    <property type="match status" value="1"/>
</dbReference>
<evidence type="ECO:0000259" key="1">
    <source>
        <dbReference type="Pfam" id="PF00535"/>
    </source>
</evidence>
<keyword evidence="3" id="KW-1185">Reference proteome</keyword>